<dbReference type="RefSeq" id="WP_394631546.1">
    <property type="nucleotide sequence ID" value="NZ_JBIHSE010000001.1"/>
</dbReference>
<proteinExistence type="predicted"/>
<accession>A0ABW7J389</accession>
<dbReference type="EMBL" id="JBIHSE010000001">
    <property type="protein sequence ID" value="MFH0269934.1"/>
    <property type="molecule type" value="Genomic_DNA"/>
</dbReference>
<name>A0ABW7J389_9VIBR</name>
<reference evidence="1 2" key="1">
    <citation type="submission" date="2024-10" db="EMBL/GenBank/DDBJ databases">
        <authorList>
            <person name="Yibar A."/>
            <person name="Saticioglu I.B."/>
            <person name="Duman M."/>
            <person name="Ajmi N."/>
            <person name="Gurler F."/>
            <person name="Ay H."/>
            <person name="Onuk E."/>
            <person name="Guler S."/>
            <person name="Romalde J.L."/>
        </authorList>
    </citation>
    <scope>NUCLEOTIDE SEQUENCE [LARGE SCALE GENOMIC DNA]</scope>
    <source>
        <strain evidence="1 2">1-TCBS-A</strain>
    </source>
</reference>
<comment type="caution">
    <text evidence="1">The sequence shown here is derived from an EMBL/GenBank/DDBJ whole genome shotgun (WGS) entry which is preliminary data.</text>
</comment>
<protein>
    <submittedName>
        <fullName evidence="1">Uncharacterized protein</fullName>
    </submittedName>
</protein>
<sequence length="763" mass="88058">MSFLTSLYPYMDEKRKESFLNFYAAFLFSQGKTNFNTIEILNNKDKFQEHVDILIGFIYGESKNLTVSSLGRIMKPLHSMMCELAKTNDIEITAQTFNEKRISDYTQNCIKKYQALPVGFDEERLAYLDGWTITAQDRKKIPIQLDFLYVKYGLDFANKIHNVLNQFGLTQKQTTLKSRTQEIVRLLKTVSTLDKQDTVESFELLLNARNSQSTFYKAYQIQLSECLTKNNDLVVFNQTFIRSLDVYESAFINKKVYPAPLKPFIKPSILEIKNPPSFSIGGEPDRIEKARWFADIPLHIKDEQAIEIIESRINRGMNYLKTVFTNHFNMLKKRQERNKIFIENGWVKPLTGNLVSSPKGVIGNMACEIGESYLANTVATFYHYGISGYNGTEYGTFLGFSGKRDELLKELNLPTNSSIFTLTALLVMEHPKITPAWLQKLQLFNEHGKKTCYFQAGKQFILSSEKERRGRNLAQQDVILNDFSKSIVDFIVEHTELARQHLKSIGNPDWKYLILTSSLNRANRPSLGSGLYKRMPFITNLLKDEACIPSEHDLSQKDIDSITCITTHRAIRRHRGLQIYLETRSQSAVAEALGHKEVLHRLLEIYLPKPLMDFFTERVVRQFQKAIILKAMEESPYLLDAVNMSYEEIKEFMENHGLNDIPDFNTDFDKAASKGEQDTFDSVIFTITVPLIQMLISIKTIIDTDDDESNFNDLVQHWYQSATYLLKRFELGDFSDSDEVEEMYQEARENPFNHDVIKGLISC</sequence>
<evidence type="ECO:0000313" key="2">
    <source>
        <dbReference type="Proteomes" id="UP001607221"/>
    </source>
</evidence>
<organism evidence="1 2">
    <name type="scientific">Vibrio jasicida</name>
    <dbReference type="NCBI Taxonomy" id="766224"/>
    <lineage>
        <taxon>Bacteria</taxon>
        <taxon>Pseudomonadati</taxon>
        <taxon>Pseudomonadota</taxon>
        <taxon>Gammaproteobacteria</taxon>
        <taxon>Vibrionales</taxon>
        <taxon>Vibrionaceae</taxon>
        <taxon>Vibrio</taxon>
    </lineage>
</organism>
<gene>
    <name evidence="1" type="ORF">ACGRHZ_00930</name>
</gene>
<evidence type="ECO:0000313" key="1">
    <source>
        <dbReference type="EMBL" id="MFH0269934.1"/>
    </source>
</evidence>
<keyword evidence="2" id="KW-1185">Reference proteome</keyword>
<dbReference type="Proteomes" id="UP001607221">
    <property type="component" value="Unassembled WGS sequence"/>
</dbReference>